<dbReference type="AlphaFoldDB" id="A0A9N9AJR7"/>
<organism evidence="2 3">
    <name type="scientific">Paraglomus brasilianum</name>
    <dbReference type="NCBI Taxonomy" id="144538"/>
    <lineage>
        <taxon>Eukaryota</taxon>
        <taxon>Fungi</taxon>
        <taxon>Fungi incertae sedis</taxon>
        <taxon>Mucoromycota</taxon>
        <taxon>Glomeromycotina</taxon>
        <taxon>Glomeromycetes</taxon>
        <taxon>Paraglomerales</taxon>
        <taxon>Paraglomeraceae</taxon>
        <taxon>Paraglomus</taxon>
    </lineage>
</organism>
<feature type="compositionally biased region" description="Polar residues" evidence="1">
    <location>
        <begin position="18"/>
        <end position="32"/>
    </location>
</feature>
<name>A0A9N9AJR7_9GLOM</name>
<evidence type="ECO:0000313" key="3">
    <source>
        <dbReference type="Proteomes" id="UP000789739"/>
    </source>
</evidence>
<protein>
    <submittedName>
        <fullName evidence="2">4127_t:CDS:1</fullName>
    </submittedName>
</protein>
<reference evidence="2" key="1">
    <citation type="submission" date="2021-06" db="EMBL/GenBank/DDBJ databases">
        <authorList>
            <person name="Kallberg Y."/>
            <person name="Tangrot J."/>
            <person name="Rosling A."/>
        </authorList>
    </citation>
    <scope>NUCLEOTIDE SEQUENCE</scope>
    <source>
        <strain evidence="2">BR232B</strain>
    </source>
</reference>
<evidence type="ECO:0000313" key="2">
    <source>
        <dbReference type="EMBL" id="CAG8532915.1"/>
    </source>
</evidence>
<sequence length="159" mass="17950">MANKRQKITSCESDHELQASNEGTSTLSASRRTSPRLKMAKSPNQNEGDSDDEDSNDEDSDYKHSNDEDSDGGGKDKMRQKKYDVIAISKNEKKSSNGRRRIDPASVFVRRDEPNFDILSLVPPNVIPCLYLNTLAFREGTIDPKRGKLKRGKMYPITR</sequence>
<gene>
    <name evidence="2" type="ORF">PBRASI_LOCUS4200</name>
</gene>
<evidence type="ECO:0000256" key="1">
    <source>
        <dbReference type="SAM" id="MobiDB-lite"/>
    </source>
</evidence>
<keyword evidence="3" id="KW-1185">Reference proteome</keyword>
<comment type="caution">
    <text evidence="2">The sequence shown here is derived from an EMBL/GenBank/DDBJ whole genome shotgun (WGS) entry which is preliminary data.</text>
</comment>
<feature type="compositionally biased region" description="Acidic residues" evidence="1">
    <location>
        <begin position="48"/>
        <end position="60"/>
    </location>
</feature>
<feature type="region of interest" description="Disordered" evidence="1">
    <location>
        <begin position="1"/>
        <end position="105"/>
    </location>
</feature>
<dbReference type="Proteomes" id="UP000789739">
    <property type="component" value="Unassembled WGS sequence"/>
</dbReference>
<accession>A0A9N9AJR7</accession>
<dbReference type="EMBL" id="CAJVPI010000421">
    <property type="protein sequence ID" value="CAG8532915.1"/>
    <property type="molecule type" value="Genomic_DNA"/>
</dbReference>
<dbReference type="OrthoDB" id="5863171at2759"/>
<proteinExistence type="predicted"/>
<feature type="compositionally biased region" description="Basic and acidic residues" evidence="1">
    <location>
        <begin position="61"/>
        <end position="105"/>
    </location>
</feature>